<dbReference type="GO" id="GO:0003677">
    <property type="term" value="F:DNA binding"/>
    <property type="evidence" value="ECO:0007669"/>
    <property type="project" value="UniProtKB-UniRule"/>
</dbReference>
<dbReference type="InterPro" id="IPR006612">
    <property type="entry name" value="THAP_Znf"/>
</dbReference>
<evidence type="ECO:0000313" key="9">
    <source>
        <dbReference type="Proteomes" id="UP001566132"/>
    </source>
</evidence>
<evidence type="ECO:0000313" key="8">
    <source>
        <dbReference type="EMBL" id="KAL1513561.1"/>
    </source>
</evidence>
<evidence type="ECO:0000259" key="6">
    <source>
        <dbReference type="PROSITE" id="PS50950"/>
    </source>
</evidence>
<gene>
    <name evidence="8" type="ORF">ABEB36_002958</name>
    <name evidence="7" type="ORF">ABEB36_013368</name>
</gene>
<sequence length="307" mass="36060">MVQICWALGCKHNSLRNTCSFLRFPADKNKKKRWLQIIRRSDEPSKSSRLCSCHFVEGKKEPSYFEYNKATLFKKHHLTPERKKPRRKKTTTESPMNIVDEIETPSTNEILNDDSLFPTVSSQTGKFYVAKTNEVMYEAELFLNKLDIERKENIIKSFSGQMTYTHICESNKLILEYTGIPCRSIFESLFKLIEDIDIRYYLKWKVQKVSKIDQLLITLMKLRQNFPHSDLAYRFQVSEATITNIVITFIHLLHKILFKTLMKEIPPREKNRSCLPNCASSFTNCKIILDCTEIISSVPRHSMKMQR</sequence>
<dbReference type="InterPro" id="IPR038441">
    <property type="entry name" value="THAP_Znf_sf"/>
</dbReference>
<evidence type="ECO:0000256" key="3">
    <source>
        <dbReference type="ARBA" id="ARBA00022833"/>
    </source>
</evidence>
<dbReference type="Pfam" id="PF05485">
    <property type="entry name" value="THAP"/>
    <property type="match status" value="1"/>
</dbReference>
<proteinExistence type="predicted"/>
<organism evidence="8 9">
    <name type="scientific">Hypothenemus hampei</name>
    <name type="common">Coffee berry borer</name>
    <dbReference type="NCBI Taxonomy" id="57062"/>
    <lineage>
        <taxon>Eukaryota</taxon>
        <taxon>Metazoa</taxon>
        <taxon>Ecdysozoa</taxon>
        <taxon>Arthropoda</taxon>
        <taxon>Hexapoda</taxon>
        <taxon>Insecta</taxon>
        <taxon>Pterygota</taxon>
        <taxon>Neoptera</taxon>
        <taxon>Endopterygota</taxon>
        <taxon>Coleoptera</taxon>
        <taxon>Polyphaga</taxon>
        <taxon>Cucujiformia</taxon>
        <taxon>Curculionidae</taxon>
        <taxon>Scolytinae</taxon>
        <taxon>Hypothenemus</taxon>
    </lineage>
</organism>
<dbReference type="SUPFAM" id="SSF57716">
    <property type="entry name" value="Glucocorticoid receptor-like (DNA-binding domain)"/>
    <property type="match status" value="1"/>
</dbReference>
<dbReference type="Gene3D" id="6.20.210.20">
    <property type="entry name" value="THAP domain"/>
    <property type="match status" value="1"/>
</dbReference>
<dbReference type="GO" id="GO:0008270">
    <property type="term" value="F:zinc ion binding"/>
    <property type="evidence" value="ECO:0007669"/>
    <property type="project" value="UniProtKB-KW"/>
</dbReference>
<evidence type="ECO:0000313" key="7">
    <source>
        <dbReference type="EMBL" id="KAL1490719.1"/>
    </source>
</evidence>
<evidence type="ECO:0000256" key="5">
    <source>
        <dbReference type="PROSITE-ProRule" id="PRU00309"/>
    </source>
</evidence>
<name>A0ABD1F7K5_HYPHA</name>
<feature type="domain" description="THAP-type" evidence="6">
    <location>
        <begin position="1"/>
        <end position="73"/>
    </location>
</feature>
<keyword evidence="4 5" id="KW-0238">DNA-binding</keyword>
<dbReference type="Proteomes" id="UP001566132">
    <property type="component" value="Unassembled WGS sequence"/>
</dbReference>
<accession>A0ABD1F7K5</accession>
<dbReference type="SMART" id="SM00980">
    <property type="entry name" value="THAP"/>
    <property type="match status" value="1"/>
</dbReference>
<protein>
    <recommendedName>
        <fullName evidence="6">THAP-type domain-containing protein</fullName>
    </recommendedName>
</protein>
<evidence type="ECO:0000256" key="2">
    <source>
        <dbReference type="ARBA" id="ARBA00022771"/>
    </source>
</evidence>
<dbReference type="PANTHER" id="PTHR23080:SF133">
    <property type="entry name" value="SI:CH211-262I1.5-RELATED"/>
    <property type="match status" value="1"/>
</dbReference>
<keyword evidence="2 5" id="KW-0863">Zinc-finger</keyword>
<dbReference type="InterPro" id="IPR027805">
    <property type="entry name" value="Transposase_HTH_dom"/>
</dbReference>
<keyword evidence="1" id="KW-0479">Metal-binding</keyword>
<evidence type="ECO:0000256" key="1">
    <source>
        <dbReference type="ARBA" id="ARBA00022723"/>
    </source>
</evidence>
<comment type="caution">
    <text evidence="8">The sequence shown here is derived from an EMBL/GenBank/DDBJ whole genome shotgun (WGS) entry which is preliminary data.</text>
</comment>
<dbReference type="PROSITE" id="PS50950">
    <property type="entry name" value="ZF_THAP"/>
    <property type="match status" value="1"/>
</dbReference>
<reference evidence="8 9" key="1">
    <citation type="submission" date="2024-05" db="EMBL/GenBank/DDBJ databases">
        <title>Genetic variation in Jamaican populations of the coffee berry borer (Hypothenemus hampei).</title>
        <authorList>
            <person name="Errbii M."/>
            <person name="Myrie A."/>
        </authorList>
    </citation>
    <scope>NUCLEOTIDE SEQUENCE [LARGE SCALE GENOMIC DNA]</scope>
    <source>
        <strain evidence="8">JA-Hopewell-2020-01-JO</strain>
        <tissue evidence="8">Whole body</tissue>
    </source>
</reference>
<dbReference type="Pfam" id="PF13613">
    <property type="entry name" value="HTH_Tnp_4"/>
    <property type="match status" value="1"/>
</dbReference>
<dbReference type="AlphaFoldDB" id="A0ABD1F7K5"/>
<keyword evidence="3" id="KW-0862">Zinc</keyword>
<dbReference type="PANTHER" id="PTHR23080">
    <property type="entry name" value="THAP DOMAIN PROTEIN"/>
    <property type="match status" value="1"/>
</dbReference>
<dbReference type="EMBL" id="JBDJPC010000002">
    <property type="protein sequence ID" value="KAL1513561.1"/>
    <property type="molecule type" value="Genomic_DNA"/>
</dbReference>
<dbReference type="EMBL" id="JBDJPC010000010">
    <property type="protein sequence ID" value="KAL1490719.1"/>
    <property type="molecule type" value="Genomic_DNA"/>
</dbReference>
<evidence type="ECO:0000256" key="4">
    <source>
        <dbReference type="ARBA" id="ARBA00023125"/>
    </source>
</evidence>
<keyword evidence="9" id="KW-1185">Reference proteome</keyword>